<evidence type="ECO:0000313" key="3">
    <source>
        <dbReference type="Proteomes" id="UP000823775"/>
    </source>
</evidence>
<dbReference type="EMBL" id="JACEIK010001154">
    <property type="protein sequence ID" value="MCD7466557.1"/>
    <property type="molecule type" value="Genomic_DNA"/>
</dbReference>
<gene>
    <name evidence="2" type="ORF">HAX54_003371</name>
</gene>
<dbReference type="InterPro" id="IPR036047">
    <property type="entry name" value="F-box-like_dom_sf"/>
</dbReference>
<dbReference type="InterPro" id="IPR006527">
    <property type="entry name" value="F-box-assoc_dom_typ1"/>
</dbReference>
<name>A0ABS8T586_DATST</name>
<dbReference type="PANTHER" id="PTHR31672">
    <property type="entry name" value="BNACNNG10540D PROTEIN"/>
    <property type="match status" value="1"/>
</dbReference>
<dbReference type="Proteomes" id="UP000823775">
    <property type="component" value="Unassembled WGS sequence"/>
</dbReference>
<comment type="caution">
    <text evidence="2">The sequence shown here is derived from an EMBL/GenBank/DDBJ whole genome shotgun (WGS) entry which is preliminary data.</text>
</comment>
<dbReference type="PANTHER" id="PTHR31672:SF13">
    <property type="entry name" value="F-BOX PROTEIN CPR30-LIKE"/>
    <property type="match status" value="1"/>
</dbReference>
<dbReference type="CDD" id="cd22157">
    <property type="entry name" value="F-box_AtFBW1-like"/>
    <property type="match status" value="1"/>
</dbReference>
<dbReference type="InterPro" id="IPR050796">
    <property type="entry name" value="SCF_F-box_component"/>
</dbReference>
<dbReference type="InterPro" id="IPR017451">
    <property type="entry name" value="F-box-assoc_interact_dom"/>
</dbReference>
<dbReference type="SMART" id="SM00256">
    <property type="entry name" value="FBOX"/>
    <property type="match status" value="1"/>
</dbReference>
<dbReference type="Gene3D" id="1.20.1280.50">
    <property type="match status" value="1"/>
</dbReference>
<dbReference type="SUPFAM" id="SSF81383">
    <property type="entry name" value="F-box domain"/>
    <property type="match status" value="1"/>
</dbReference>
<evidence type="ECO:0000259" key="1">
    <source>
        <dbReference type="PROSITE" id="PS50181"/>
    </source>
</evidence>
<proteinExistence type="predicted"/>
<protein>
    <recommendedName>
        <fullName evidence="1">F-box domain-containing protein</fullName>
    </recommendedName>
</protein>
<accession>A0ABS8T586</accession>
<dbReference type="Pfam" id="PF00646">
    <property type="entry name" value="F-box"/>
    <property type="match status" value="1"/>
</dbReference>
<keyword evidence="3" id="KW-1185">Reference proteome</keyword>
<dbReference type="PROSITE" id="PS50181">
    <property type="entry name" value="FBOX"/>
    <property type="match status" value="1"/>
</dbReference>
<organism evidence="2 3">
    <name type="scientific">Datura stramonium</name>
    <name type="common">Jimsonweed</name>
    <name type="synonym">Common thornapple</name>
    <dbReference type="NCBI Taxonomy" id="4076"/>
    <lineage>
        <taxon>Eukaryota</taxon>
        <taxon>Viridiplantae</taxon>
        <taxon>Streptophyta</taxon>
        <taxon>Embryophyta</taxon>
        <taxon>Tracheophyta</taxon>
        <taxon>Spermatophyta</taxon>
        <taxon>Magnoliopsida</taxon>
        <taxon>eudicotyledons</taxon>
        <taxon>Gunneridae</taxon>
        <taxon>Pentapetalae</taxon>
        <taxon>asterids</taxon>
        <taxon>lamiids</taxon>
        <taxon>Solanales</taxon>
        <taxon>Solanaceae</taxon>
        <taxon>Solanoideae</taxon>
        <taxon>Datureae</taxon>
        <taxon>Datura</taxon>
    </lineage>
</organism>
<dbReference type="Pfam" id="PF07734">
    <property type="entry name" value="FBA_1"/>
    <property type="match status" value="1"/>
</dbReference>
<reference evidence="2 3" key="1">
    <citation type="journal article" date="2021" name="BMC Genomics">
        <title>Datura genome reveals duplications of psychoactive alkaloid biosynthetic genes and high mutation rate following tissue culture.</title>
        <authorList>
            <person name="Rajewski A."/>
            <person name="Carter-House D."/>
            <person name="Stajich J."/>
            <person name="Litt A."/>
        </authorList>
    </citation>
    <scope>NUCLEOTIDE SEQUENCE [LARGE SCALE GENOMIC DNA]</scope>
    <source>
        <strain evidence="2">AR-01</strain>
    </source>
</reference>
<dbReference type="NCBIfam" id="TIGR01640">
    <property type="entry name" value="F_box_assoc_1"/>
    <property type="match status" value="1"/>
</dbReference>
<evidence type="ECO:0000313" key="2">
    <source>
        <dbReference type="EMBL" id="MCD7466557.1"/>
    </source>
</evidence>
<dbReference type="InterPro" id="IPR001810">
    <property type="entry name" value="F-box_dom"/>
</dbReference>
<sequence>MEETSEGLTFLPQEVIFEILLRLPVKSLLKFRCVSKSFLSLLSTPLFREAHINFNSKKPKMTDYKLAVVASVSGLGRICHVYNMGSENSSLTVARHSCPAKSLSLSARILGSCNGLICLTSDTFTLMLLNPCTGKFNIFPDSMLRNKGGGCYVRYGFGYDASVEDYKVVKIFSFPQIEGRHENVVNVYSLKANSWSTIQGFSSGSLNGKLGVFANGALHWEARQSHCSSGFWEIVTLDLAVMRYGKIALPSYEDDGGIYWTLGVSRGYLVACCNYEPNSADMWMMKEYGVEKSWTKLVTISSPVDRWDYISPLFVAEENCDEVLLQLGEVITLYNSRNASFKRLEGYPSGDFHQVQVAIYFETLASPHI</sequence>
<feature type="domain" description="F-box" evidence="1">
    <location>
        <begin position="5"/>
        <end position="50"/>
    </location>
</feature>